<dbReference type="Proteomes" id="UP000193944">
    <property type="component" value="Unassembled WGS sequence"/>
</dbReference>
<reference evidence="1 2" key="1">
    <citation type="submission" date="2016-08" db="EMBL/GenBank/DDBJ databases">
        <title>A Parts List for Fungal Cellulosomes Revealed by Comparative Genomics.</title>
        <authorList>
            <consortium name="DOE Joint Genome Institute"/>
            <person name="Haitjema C.H."/>
            <person name="Gilmore S.P."/>
            <person name="Henske J.K."/>
            <person name="Solomon K.V."/>
            <person name="De Groot R."/>
            <person name="Kuo A."/>
            <person name="Mondo S.J."/>
            <person name="Salamov A.A."/>
            <person name="Labutti K."/>
            <person name="Zhao Z."/>
            <person name="Chiniquy J."/>
            <person name="Barry K."/>
            <person name="Brewer H.M."/>
            <person name="Purvine S.O."/>
            <person name="Wright A.T."/>
            <person name="Boxma B."/>
            <person name="Van Alen T."/>
            <person name="Hackstein J.H."/>
            <person name="Baker S.E."/>
            <person name="Grigoriev I.V."/>
            <person name="O'Malley M.A."/>
        </authorList>
    </citation>
    <scope>NUCLEOTIDE SEQUENCE [LARGE SCALE GENOMIC DNA]</scope>
    <source>
        <strain evidence="1 2">S4</strain>
    </source>
</reference>
<sequence>MLRYNALNGTNFPSLNFSSKIKPINDFRKQIESLETQTKILEDIREEGRLDIERELEDFVKEIEETEWMYSKNTKSDV</sequence>
<dbReference type="AlphaFoldDB" id="A0A1Y1WRQ1"/>
<evidence type="ECO:0000313" key="2">
    <source>
        <dbReference type="Proteomes" id="UP000193944"/>
    </source>
</evidence>
<dbReference type="EMBL" id="MCFG01000311">
    <property type="protein sequence ID" value="ORX76217.1"/>
    <property type="molecule type" value="Genomic_DNA"/>
</dbReference>
<comment type="caution">
    <text evidence="1">The sequence shown here is derived from an EMBL/GenBank/DDBJ whole genome shotgun (WGS) entry which is preliminary data.</text>
</comment>
<protein>
    <submittedName>
        <fullName evidence="1">Uncharacterized protein</fullName>
    </submittedName>
</protein>
<dbReference type="OrthoDB" id="2122555at2759"/>
<reference evidence="1 2" key="2">
    <citation type="submission" date="2016-08" db="EMBL/GenBank/DDBJ databases">
        <title>Pervasive Adenine N6-methylation of Active Genes in Fungi.</title>
        <authorList>
            <consortium name="DOE Joint Genome Institute"/>
            <person name="Mondo S.J."/>
            <person name="Dannebaum R.O."/>
            <person name="Kuo R.C."/>
            <person name="Labutti K."/>
            <person name="Haridas S."/>
            <person name="Kuo A."/>
            <person name="Salamov A."/>
            <person name="Ahrendt S.R."/>
            <person name="Lipzen A."/>
            <person name="Sullivan W."/>
            <person name="Andreopoulos W.B."/>
            <person name="Clum A."/>
            <person name="Lindquist E."/>
            <person name="Daum C."/>
            <person name="Ramamoorthy G.K."/>
            <person name="Gryganskyi A."/>
            <person name="Culley D."/>
            <person name="Magnuson J.K."/>
            <person name="James T.Y."/>
            <person name="O'Malley M.A."/>
            <person name="Stajich J.E."/>
            <person name="Spatafora J.W."/>
            <person name="Visel A."/>
            <person name="Grigoriev I.V."/>
        </authorList>
    </citation>
    <scope>NUCLEOTIDE SEQUENCE [LARGE SCALE GENOMIC DNA]</scope>
    <source>
        <strain evidence="1 2">S4</strain>
    </source>
</reference>
<proteinExistence type="predicted"/>
<name>A0A1Y1WRQ1_9FUNG</name>
<evidence type="ECO:0000313" key="1">
    <source>
        <dbReference type="EMBL" id="ORX76217.1"/>
    </source>
</evidence>
<accession>A0A1Y1WRQ1</accession>
<organism evidence="1 2">
    <name type="scientific">Anaeromyces robustus</name>
    <dbReference type="NCBI Taxonomy" id="1754192"/>
    <lineage>
        <taxon>Eukaryota</taxon>
        <taxon>Fungi</taxon>
        <taxon>Fungi incertae sedis</taxon>
        <taxon>Chytridiomycota</taxon>
        <taxon>Chytridiomycota incertae sedis</taxon>
        <taxon>Neocallimastigomycetes</taxon>
        <taxon>Neocallimastigales</taxon>
        <taxon>Neocallimastigaceae</taxon>
        <taxon>Anaeromyces</taxon>
    </lineage>
</organism>
<gene>
    <name evidence="1" type="ORF">BCR32DRAFT_296380</name>
</gene>
<keyword evidence="2" id="KW-1185">Reference proteome</keyword>